<protein>
    <recommendedName>
        <fullName evidence="2">DUF7580 domain-containing protein</fullName>
    </recommendedName>
</protein>
<accession>A0A0D2H6E2</accession>
<keyword evidence="4" id="KW-1185">Reference proteome</keyword>
<feature type="compositionally biased region" description="Basic and acidic residues" evidence="1">
    <location>
        <begin position="296"/>
        <end position="309"/>
    </location>
</feature>
<dbReference type="HOGENOM" id="CLU_026305_0_0_1"/>
<dbReference type="Pfam" id="PF24476">
    <property type="entry name" value="DUF7580"/>
    <property type="match status" value="1"/>
</dbReference>
<dbReference type="PANTHER" id="PTHR35186">
    <property type="entry name" value="ANK_REP_REGION DOMAIN-CONTAINING PROTEIN"/>
    <property type="match status" value="1"/>
</dbReference>
<proteinExistence type="predicted"/>
<dbReference type="STRING" id="1442368.A0A0D2H6E2"/>
<dbReference type="OrthoDB" id="4160356at2759"/>
<dbReference type="AlphaFoldDB" id="A0A0D2H6E2"/>
<sequence length="625" mass="70292">MAAEVVLGAVGLLPVILEVLRSYRDIHDKVRTFRNCCQEFAWIQTQLKTQKLKFFYNCERLIRIKLEQNEELEDLIDLSTQKFWFDESANKRVRDSLGRVTVDLLQDIVAEIQTILNDFDNDLQCLDVIKSKRVVGESLQKAFHRLRQGFTIVFEKSRFSRNLDRLRSRNEELKSLIEDSIDWSFHEQRQRPTKSKDAIRSSVTEYNIVQRAAGKLHEALNEAWCCNGLGHTHHYAKLCVGVQVNRGVRLDLAISYGKHGAQDTGNYPAEEHPTWLYIQSSTTEAGSAIASQKRARSSEESDTERDSPHARVRYHAAKVSAGDHHPSRHDASGPSNLLGSCAPSSISGPATGADTIFVDLCQSDNVCRHLTDSPGLGPDDKSSQCLGYLESSDQFRHLFYSPKPEEALISQTTAAPSRRFLTLNEVFRLTDNTTLDPRYKVQLALNLTKAVLCFHQTPWLREGWQINDFAFFDHRTKLSDIQFNTLHLTSQLTECSAQPPSLSSAMEGVQTQSQLSFPPTPHLVFDRGVDNLTLFNLGVALLQIVCWKPLGELGQGQNLDDIHLARKISLSDQASVLGPKFKDIVRKCLRCEFGSGTNLEDENLKGAVAAHVIPTLESMMKAMSI</sequence>
<evidence type="ECO:0000313" key="3">
    <source>
        <dbReference type="EMBL" id="KIW80234.1"/>
    </source>
</evidence>
<dbReference type="VEuPathDB" id="FungiDB:Z517_06849"/>
<evidence type="ECO:0000256" key="1">
    <source>
        <dbReference type="SAM" id="MobiDB-lite"/>
    </source>
</evidence>
<evidence type="ECO:0000313" key="4">
    <source>
        <dbReference type="Proteomes" id="UP000053029"/>
    </source>
</evidence>
<dbReference type="PANTHER" id="PTHR35186:SF4">
    <property type="entry name" value="PRION-INHIBITION AND PROPAGATION HELO DOMAIN-CONTAINING PROTEIN"/>
    <property type="match status" value="1"/>
</dbReference>
<dbReference type="RefSeq" id="XP_013284042.1">
    <property type="nucleotide sequence ID" value="XM_013428588.1"/>
</dbReference>
<dbReference type="GeneID" id="25306339"/>
<organism evidence="3 4">
    <name type="scientific">Fonsecaea pedrosoi CBS 271.37</name>
    <dbReference type="NCBI Taxonomy" id="1442368"/>
    <lineage>
        <taxon>Eukaryota</taxon>
        <taxon>Fungi</taxon>
        <taxon>Dikarya</taxon>
        <taxon>Ascomycota</taxon>
        <taxon>Pezizomycotina</taxon>
        <taxon>Eurotiomycetes</taxon>
        <taxon>Chaetothyriomycetidae</taxon>
        <taxon>Chaetothyriales</taxon>
        <taxon>Herpotrichiellaceae</taxon>
        <taxon>Fonsecaea</taxon>
    </lineage>
</organism>
<reference evidence="3 4" key="1">
    <citation type="submission" date="2015-01" db="EMBL/GenBank/DDBJ databases">
        <title>The Genome Sequence of Fonsecaea pedrosoi CBS 271.37.</title>
        <authorList>
            <consortium name="The Broad Institute Genomics Platform"/>
            <person name="Cuomo C."/>
            <person name="de Hoog S."/>
            <person name="Gorbushina A."/>
            <person name="Stielow B."/>
            <person name="Teixiera M."/>
            <person name="Abouelleil A."/>
            <person name="Chapman S.B."/>
            <person name="Priest M."/>
            <person name="Young S.K."/>
            <person name="Wortman J."/>
            <person name="Nusbaum C."/>
            <person name="Birren B."/>
        </authorList>
    </citation>
    <scope>NUCLEOTIDE SEQUENCE [LARGE SCALE GENOMIC DNA]</scope>
    <source>
        <strain evidence="3 4">CBS 271.37</strain>
    </source>
</reference>
<evidence type="ECO:0000259" key="2">
    <source>
        <dbReference type="Pfam" id="PF24476"/>
    </source>
</evidence>
<gene>
    <name evidence="3" type="ORF">Z517_06849</name>
</gene>
<feature type="region of interest" description="Disordered" evidence="1">
    <location>
        <begin position="287"/>
        <end position="311"/>
    </location>
</feature>
<dbReference type="InterPro" id="IPR056002">
    <property type="entry name" value="DUF7580"/>
</dbReference>
<feature type="domain" description="DUF7580" evidence="2">
    <location>
        <begin position="401"/>
        <end position="619"/>
    </location>
</feature>
<dbReference type="Proteomes" id="UP000053029">
    <property type="component" value="Unassembled WGS sequence"/>
</dbReference>
<name>A0A0D2H6E2_9EURO</name>
<dbReference type="EMBL" id="KN846972">
    <property type="protein sequence ID" value="KIW80234.1"/>
    <property type="molecule type" value="Genomic_DNA"/>
</dbReference>